<dbReference type="KEGG" id="mes:Meso_4060"/>
<gene>
    <name evidence="5" type="ordered locus">Meso_4060</name>
</gene>
<dbReference type="InterPro" id="IPR011991">
    <property type="entry name" value="ArsR-like_HTH"/>
</dbReference>
<evidence type="ECO:0000313" key="5">
    <source>
        <dbReference type="EMBL" id="ABG65427.1"/>
    </source>
</evidence>
<dbReference type="STRING" id="266779.Meso_4060"/>
<dbReference type="Gene3D" id="1.10.10.10">
    <property type="entry name" value="Winged helix-like DNA-binding domain superfamily/Winged helix DNA-binding domain"/>
    <property type="match status" value="1"/>
</dbReference>
<dbReference type="PANTHER" id="PTHR33154">
    <property type="entry name" value="TRANSCRIPTIONAL REGULATOR, ARSR FAMILY"/>
    <property type="match status" value="1"/>
</dbReference>
<dbReference type="eggNOG" id="COG0640">
    <property type="taxonomic scope" value="Bacteria"/>
</dbReference>
<evidence type="ECO:0000256" key="2">
    <source>
        <dbReference type="ARBA" id="ARBA00023125"/>
    </source>
</evidence>
<dbReference type="HOGENOM" id="CLU_097806_0_3_5"/>
<dbReference type="InterPro" id="IPR036390">
    <property type="entry name" value="WH_DNA-bd_sf"/>
</dbReference>
<dbReference type="NCBIfam" id="NF033788">
    <property type="entry name" value="HTH_metalloreg"/>
    <property type="match status" value="1"/>
</dbReference>
<feature type="domain" description="HTH arsR-type" evidence="4">
    <location>
        <begin position="1"/>
        <end position="104"/>
    </location>
</feature>
<dbReference type="EMBL" id="CP000390">
    <property type="protein sequence ID" value="ABG65427.1"/>
    <property type="molecule type" value="Genomic_DNA"/>
</dbReference>
<keyword evidence="2" id="KW-0238">DNA-binding</keyword>
<dbReference type="SMART" id="SM00418">
    <property type="entry name" value="HTH_ARSR"/>
    <property type="match status" value="1"/>
</dbReference>
<dbReference type="InterPro" id="IPR051081">
    <property type="entry name" value="HTH_MetalResp_TranReg"/>
</dbReference>
<accession>Q11AZ8</accession>
<evidence type="ECO:0000256" key="1">
    <source>
        <dbReference type="ARBA" id="ARBA00023015"/>
    </source>
</evidence>
<dbReference type="CDD" id="cd00090">
    <property type="entry name" value="HTH_ARSR"/>
    <property type="match status" value="1"/>
</dbReference>
<dbReference type="Pfam" id="PF01022">
    <property type="entry name" value="HTH_5"/>
    <property type="match status" value="1"/>
</dbReference>
<organism evidence="5">
    <name type="scientific">Chelativorans sp. (strain BNC1)</name>
    <dbReference type="NCBI Taxonomy" id="266779"/>
    <lineage>
        <taxon>Bacteria</taxon>
        <taxon>Pseudomonadati</taxon>
        <taxon>Pseudomonadota</taxon>
        <taxon>Alphaproteobacteria</taxon>
        <taxon>Hyphomicrobiales</taxon>
        <taxon>Phyllobacteriaceae</taxon>
        <taxon>Chelativorans</taxon>
    </lineage>
</organism>
<reference evidence="5" key="1">
    <citation type="submission" date="2006-06" db="EMBL/GenBank/DDBJ databases">
        <title>Complete sequence of chromosome of Chelativorans sp. BNC1.</title>
        <authorList>
            <consortium name="US DOE Joint Genome Institute"/>
            <person name="Copeland A."/>
            <person name="Lucas S."/>
            <person name="Lapidus A."/>
            <person name="Barry K."/>
            <person name="Detter J.C."/>
            <person name="Glavina del Rio T."/>
            <person name="Hammon N."/>
            <person name="Israni S."/>
            <person name="Dalin E."/>
            <person name="Tice H."/>
            <person name="Pitluck S."/>
            <person name="Chertkov O."/>
            <person name="Brettin T."/>
            <person name="Bruce D."/>
            <person name="Han C."/>
            <person name="Tapia R."/>
            <person name="Gilna P."/>
            <person name="Schmutz J."/>
            <person name="Larimer F."/>
            <person name="Land M."/>
            <person name="Hauser L."/>
            <person name="Kyrpides N."/>
            <person name="Mikhailova N."/>
            <person name="Richardson P."/>
        </authorList>
    </citation>
    <scope>NUCLEOTIDE SEQUENCE</scope>
    <source>
        <strain evidence="5">BNC1</strain>
    </source>
</reference>
<dbReference type="SUPFAM" id="SSF46785">
    <property type="entry name" value="Winged helix' DNA-binding domain"/>
    <property type="match status" value="1"/>
</dbReference>
<sequence>MANEMSQIAALADPTRLAVFELVAEQPRSVAEITRSLPVTQSAVSQHLKVLREAQLVRSEPRGASNIYHVDPAGLVRMRAWLDRFWGSALQEFQKQVEQEWRDK</sequence>
<keyword evidence="1" id="KW-0805">Transcription regulation</keyword>
<dbReference type="AlphaFoldDB" id="Q11AZ8"/>
<protein>
    <submittedName>
        <fullName evidence="5">Transcriptional regulator, ArsR family</fullName>
    </submittedName>
</protein>
<dbReference type="OrthoDB" id="9790747at2"/>
<dbReference type="PROSITE" id="PS50987">
    <property type="entry name" value="HTH_ARSR_2"/>
    <property type="match status" value="1"/>
</dbReference>
<dbReference type="PRINTS" id="PR00778">
    <property type="entry name" value="HTHARSR"/>
</dbReference>
<keyword evidence="3" id="KW-0804">Transcription</keyword>
<proteinExistence type="predicted"/>
<evidence type="ECO:0000256" key="3">
    <source>
        <dbReference type="ARBA" id="ARBA00023163"/>
    </source>
</evidence>
<dbReference type="PANTHER" id="PTHR33154:SF33">
    <property type="entry name" value="TRANSCRIPTIONAL REPRESSOR SDPR"/>
    <property type="match status" value="1"/>
</dbReference>
<dbReference type="GO" id="GO:0003677">
    <property type="term" value="F:DNA binding"/>
    <property type="evidence" value="ECO:0007669"/>
    <property type="project" value="UniProtKB-KW"/>
</dbReference>
<dbReference type="InterPro" id="IPR001845">
    <property type="entry name" value="HTH_ArsR_DNA-bd_dom"/>
</dbReference>
<dbReference type="GO" id="GO:0003700">
    <property type="term" value="F:DNA-binding transcription factor activity"/>
    <property type="evidence" value="ECO:0007669"/>
    <property type="project" value="InterPro"/>
</dbReference>
<dbReference type="InterPro" id="IPR036388">
    <property type="entry name" value="WH-like_DNA-bd_sf"/>
</dbReference>
<name>Q11AZ8_CHESB</name>
<evidence type="ECO:0000259" key="4">
    <source>
        <dbReference type="PROSITE" id="PS50987"/>
    </source>
</evidence>